<feature type="transmembrane region" description="Helical" evidence="14">
    <location>
        <begin position="52"/>
        <end position="72"/>
    </location>
</feature>
<evidence type="ECO:0000256" key="6">
    <source>
        <dbReference type="ARBA" id="ARBA00022692"/>
    </source>
</evidence>
<gene>
    <name evidence="16" type="ORF">QOL99_04635</name>
</gene>
<keyword evidence="7" id="KW-0375">Hydrogen ion transport</keyword>
<keyword evidence="4" id="KW-0050">Antiport</keyword>
<dbReference type="PANTHER" id="PTHR33932:SF4">
    <property type="entry name" value="NA(+)_H(+) ANTIPORTER SUBUNIT B"/>
    <property type="match status" value="1"/>
</dbReference>
<keyword evidence="12" id="KW-0739">Sodium transport</keyword>
<proteinExistence type="inferred from homology"/>
<evidence type="ECO:0000256" key="1">
    <source>
        <dbReference type="ARBA" id="ARBA00004651"/>
    </source>
</evidence>
<keyword evidence="17" id="KW-1185">Reference proteome</keyword>
<evidence type="ECO:0000259" key="15">
    <source>
        <dbReference type="Pfam" id="PF04039"/>
    </source>
</evidence>
<feature type="transmembrane region" description="Helical" evidence="14">
    <location>
        <begin position="124"/>
        <end position="149"/>
    </location>
</feature>
<evidence type="ECO:0000256" key="8">
    <source>
        <dbReference type="ARBA" id="ARBA00022989"/>
    </source>
</evidence>
<comment type="subcellular location">
    <subcellularLocation>
        <location evidence="1">Cell membrane</location>
        <topology evidence="1">Multi-pass membrane protein</topology>
    </subcellularLocation>
</comment>
<evidence type="ECO:0000256" key="14">
    <source>
        <dbReference type="SAM" id="Phobius"/>
    </source>
</evidence>
<evidence type="ECO:0000313" key="17">
    <source>
        <dbReference type="Proteomes" id="UP001302059"/>
    </source>
</evidence>
<evidence type="ECO:0000256" key="4">
    <source>
        <dbReference type="ARBA" id="ARBA00022449"/>
    </source>
</evidence>
<keyword evidence="10" id="KW-0406">Ion transport</keyword>
<dbReference type="InterPro" id="IPR050622">
    <property type="entry name" value="CPA3_antiporter_subunitB"/>
</dbReference>
<organism evidence="16 17">
    <name type="scientific">Deinococcus rhizophilus</name>
    <dbReference type="NCBI Taxonomy" id="3049544"/>
    <lineage>
        <taxon>Bacteria</taxon>
        <taxon>Thermotogati</taxon>
        <taxon>Deinococcota</taxon>
        <taxon>Deinococci</taxon>
        <taxon>Deinococcales</taxon>
        <taxon>Deinococcaceae</taxon>
        <taxon>Deinococcus</taxon>
    </lineage>
</organism>
<sequence>MTRPPTPSTGREAPAPAPLSGDPILRSTSRAVFALVLLFSFLLLWRGHNAPGGGFIAGLMTACALVLHRIAYGFSALRLDPVRLIPWGLALSFATGLVPYLLGKPFLKSDYGYITTAVTGEFEWATALLFDLGVFLLVVGASLTIAYALTEVAPQETVEGDE</sequence>
<dbReference type="PANTHER" id="PTHR33932">
    <property type="entry name" value="NA(+)/H(+) ANTIPORTER SUBUNIT B"/>
    <property type="match status" value="1"/>
</dbReference>
<feature type="domain" description="Na+/H+ antiporter MnhB subunit-related protein" evidence="15">
    <location>
        <begin position="24"/>
        <end position="143"/>
    </location>
</feature>
<dbReference type="InterPro" id="IPR005281">
    <property type="entry name" value="CPA3_sub_B"/>
</dbReference>
<evidence type="ECO:0000256" key="3">
    <source>
        <dbReference type="ARBA" id="ARBA00022448"/>
    </source>
</evidence>
<dbReference type="RefSeq" id="WP_285521862.1">
    <property type="nucleotide sequence ID" value="NZ_JASNGB010000023.1"/>
</dbReference>
<feature type="transmembrane region" description="Helical" evidence="14">
    <location>
        <begin position="84"/>
        <end position="103"/>
    </location>
</feature>
<keyword evidence="3" id="KW-0813">Transport</keyword>
<reference evidence="16 17" key="1">
    <citation type="submission" date="2023-05" db="EMBL/GenBank/DDBJ databases">
        <authorList>
            <person name="Gao F."/>
        </authorList>
    </citation>
    <scope>NUCLEOTIDE SEQUENCE [LARGE SCALE GENOMIC DNA]</scope>
    <source>
        <strain evidence="16 17">MIMF12</strain>
    </source>
</reference>
<dbReference type="NCBIfam" id="TIGR00943">
    <property type="entry name" value="2a6301s02"/>
    <property type="match status" value="1"/>
</dbReference>
<evidence type="ECO:0000256" key="13">
    <source>
        <dbReference type="SAM" id="MobiDB-lite"/>
    </source>
</evidence>
<dbReference type="Pfam" id="PF04039">
    <property type="entry name" value="MnhB"/>
    <property type="match status" value="1"/>
</dbReference>
<comment type="caution">
    <text evidence="16">The sequence shown here is derived from an EMBL/GenBank/DDBJ whole genome shotgun (WGS) entry which is preliminary data.</text>
</comment>
<feature type="region of interest" description="Disordered" evidence="13">
    <location>
        <begin position="1"/>
        <end position="21"/>
    </location>
</feature>
<feature type="transmembrane region" description="Helical" evidence="14">
    <location>
        <begin position="28"/>
        <end position="45"/>
    </location>
</feature>
<keyword evidence="8 14" id="KW-1133">Transmembrane helix</keyword>
<evidence type="ECO:0000256" key="7">
    <source>
        <dbReference type="ARBA" id="ARBA00022781"/>
    </source>
</evidence>
<dbReference type="Proteomes" id="UP001302059">
    <property type="component" value="Unassembled WGS sequence"/>
</dbReference>
<keyword evidence="6 14" id="KW-0812">Transmembrane</keyword>
<protein>
    <submittedName>
        <fullName evidence="16">Na(+)/H(+) antiporter subunit B</fullName>
    </submittedName>
</protein>
<name>A0ABT7JES6_9DEIO</name>
<evidence type="ECO:0000256" key="5">
    <source>
        <dbReference type="ARBA" id="ARBA00022475"/>
    </source>
</evidence>
<accession>A0ABT7JES6</accession>
<dbReference type="EMBL" id="JASNGB010000023">
    <property type="protein sequence ID" value="MDL2343436.1"/>
    <property type="molecule type" value="Genomic_DNA"/>
</dbReference>
<keyword evidence="5" id="KW-1003">Cell membrane</keyword>
<evidence type="ECO:0000256" key="10">
    <source>
        <dbReference type="ARBA" id="ARBA00023065"/>
    </source>
</evidence>
<evidence type="ECO:0000256" key="11">
    <source>
        <dbReference type="ARBA" id="ARBA00023136"/>
    </source>
</evidence>
<dbReference type="InterPro" id="IPR007182">
    <property type="entry name" value="MnhB"/>
</dbReference>
<keyword evidence="11 14" id="KW-0472">Membrane</keyword>
<evidence type="ECO:0000256" key="12">
    <source>
        <dbReference type="ARBA" id="ARBA00023201"/>
    </source>
</evidence>
<evidence type="ECO:0000256" key="2">
    <source>
        <dbReference type="ARBA" id="ARBA00009425"/>
    </source>
</evidence>
<evidence type="ECO:0000256" key="9">
    <source>
        <dbReference type="ARBA" id="ARBA00023053"/>
    </source>
</evidence>
<keyword evidence="9" id="KW-0915">Sodium</keyword>
<evidence type="ECO:0000313" key="16">
    <source>
        <dbReference type="EMBL" id="MDL2343436.1"/>
    </source>
</evidence>
<comment type="similarity">
    <text evidence="2">Belongs to the CPA3 antiporters (TC 2.A.63) subunit B family.</text>
</comment>